<gene>
    <name evidence="10" type="ORF">TSIB3V08_LOCUS11143</name>
</gene>
<proteinExistence type="inferred from homology"/>
<evidence type="ECO:0000256" key="6">
    <source>
        <dbReference type="ARBA" id="ARBA00022729"/>
    </source>
</evidence>
<dbReference type="PROSITE" id="PS00256">
    <property type="entry name" value="AKH"/>
    <property type="match status" value="1"/>
</dbReference>
<evidence type="ECO:0000256" key="2">
    <source>
        <dbReference type="ARBA" id="ARBA00006145"/>
    </source>
</evidence>
<keyword evidence="4" id="KW-0165">Cleavage on pair of basic residues</keyword>
<dbReference type="Pfam" id="PF06377">
    <property type="entry name" value="Adipokin_hormo"/>
    <property type="match status" value="1"/>
</dbReference>
<dbReference type="GO" id="GO:0005179">
    <property type="term" value="F:hormone activity"/>
    <property type="evidence" value="ECO:0007669"/>
    <property type="project" value="UniProtKB-KW"/>
</dbReference>
<dbReference type="AlphaFoldDB" id="A0A7R9B6H2"/>
<name>A0A7R9B6H2_TIMSH</name>
<keyword evidence="9" id="KW-0527">Neuropeptide</keyword>
<protein>
    <submittedName>
        <fullName evidence="10">Uncharacterized protein</fullName>
    </submittedName>
</protein>
<dbReference type="InterPro" id="IPR010475">
    <property type="entry name" value="AKH/RPCH_hormone"/>
</dbReference>
<evidence type="ECO:0000256" key="9">
    <source>
        <dbReference type="ARBA" id="ARBA00023320"/>
    </source>
</evidence>
<sequence length="79" mass="8798">MSICFEWVRPGNCTLHRTCTAELSVYMAALVFLQVSAQVTFSRDWTAGKRSDPGMCEPTTKSATTLCQLLLVRRNTCHG</sequence>
<organism evidence="10">
    <name type="scientific">Timema shepardi</name>
    <name type="common">Walking stick</name>
    <dbReference type="NCBI Taxonomy" id="629360"/>
    <lineage>
        <taxon>Eukaryota</taxon>
        <taxon>Metazoa</taxon>
        <taxon>Ecdysozoa</taxon>
        <taxon>Arthropoda</taxon>
        <taxon>Hexapoda</taxon>
        <taxon>Insecta</taxon>
        <taxon>Pterygota</taxon>
        <taxon>Neoptera</taxon>
        <taxon>Polyneoptera</taxon>
        <taxon>Phasmatodea</taxon>
        <taxon>Timematodea</taxon>
        <taxon>Timematoidea</taxon>
        <taxon>Timematidae</taxon>
        <taxon>Timema</taxon>
    </lineage>
</organism>
<dbReference type="EMBL" id="OC008463">
    <property type="protein sequence ID" value="CAD7267129.1"/>
    <property type="molecule type" value="Genomic_DNA"/>
</dbReference>
<evidence type="ECO:0000256" key="7">
    <source>
        <dbReference type="ARBA" id="ARBA00022815"/>
    </source>
</evidence>
<evidence type="ECO:0000256" key="4">
    <source>
        <dbReference type="ARBA" id="ARBA00022685"/>
    </source>
</evidence>
<keyword evidence="3" id="KW-0964">Secreted</keyword>
<keyword evidence="7" id="KW-0027">Amidation</keyword>
<dbReference type="InterPro" id="IPR002047">
    <property type="entry name" value="Adipokinetic_hormone_CS"/>
</dbReference>
<keyword evidence="8" id="KW-0873">Pyrrolidone carboxylic acid</keyword>
<evidence type="ECO:0000256" key="3">
    <source>
        <dbReference type="ARBA" id="ARBA00022525"/>
    </source>
</evidence>
<keyword evidence="6" id="KW-0732">Signal</keyword>
<comment type="similarity">
    <text evidence="2">Belongs to the AKH/HRTH/RPCH family.</text>
</comment>
<reference evidence="10" key="1">
    <citation type="submission" date="2020-11" db="EMBL/GenBank/DDBJ databases">
        <authorList>
            <person name="Tran Van P."/>
        </authorList>
    </citation>
    <scope>NUCLEOTIDE SEQUENCE</scope>
</reference>
<evidence type="ECO:0000256" key="5">
    <source>
        <dbReference type="ARBA" id="ARBA00022702"/>
    </source>
</evidence>
<evidence type="ECO:0000256" key="8">
    <source>
        <dbReference type="ARBA" id="ARBA00023283"/>
    </source>
</evidence>
<evidence type="ECO:0000256" key="1">
    <source>
        <dbReference type="ARBA" id="ARBA00004613"/>
    </source>
</evidence>
<keyword evidence="5" id="KW-0372">Hormone</keyword>
<comment type="subcellular location">
    <subcellularLocation>
        <location evidence="1">Secreted</location>
    </subcellularLocation>
</comment>
<dbReference type="GO" id="GO:0007218">
    <property type="term" value="P:neuropeptide signaling pathway"/>
    <property type="evidence" value="ECO:0007669"/>
    <property type="project" value="UniProtKB-KW"/>
</dbReference>
<evidence type="ECO:0000313" key="10">
    <source>
        <dbReference type="EMBL" id="CAD7267129.1"/>
    </source>
</evidence>
<dbReference type="GO" id="GO:0005576">
    <property type="term" value="C:extracellular region"/>
    <property type="evidence" value="ECO:0007669"/>
    <property type="project" value="UniProtKB-SubCell"/>
</dbReference>
<accession>A0A7R9B6H2</accession>